<evidence type="ECO:0000313" key="3">
    <source>
        <dbReference type="EMBL" id="JAG97660.1"/>
    </source>
</evidence>
<organism evidence="3">
    <name type="scientific">Araucaria cunninghamii</name>
    <name type="common">Hoop pine</name>
    <name type="synonym">Moreton Bay pine</name>
    <dbReference type="NCBI Taxonomy" id="56994"/>
    <lineage>
        <taxon>Eukaryota</taxon>
        <taxon>Viridiplantae</taxon>
        <taxon>Streptophyta</taxon>
        <taxon>Embryophyta</taxon>
        <taxon>Tracheophyta</taxon>
        <taxon>Spermatophyta</taxon>
        <taxon>Pinopsida</taxon>
        <taxon>Pinidae</taxon>
        <taxon>Conifers II</taxon>
        <taxon>Araucariales</taxon>
        <taxon>Araucariaceae</taxon>
        <taxon>Araucaria</taxon>
    </lineage>
</organism>
<name>A0A0D6R6Y0_ARACU</name>
<dbReference type="CDD" id="cd00371">
    <property type="entry name" value="HMA"/>
    <property type="match status" value="1"/>
</dbReference>
<sequence>MPLITEQRAGFSLHLHLYSLQCQRANRQLPANKYEGIKSSVLKANHPFCQSMAASRQLPRIKKGGSGEQRFKSRSGGVLTTPFAVESETHSLTAEDDNVIHLHVEGMTCGGCVASVKRILEGLPQVSLAAIDLDTQGATIWTIPELHASKYWKQDIGESLAKHLTNCGFKSRVRHN</sequence>
<dbReference type="InterPro" id="IPR036163">
    <property type="entry name" value="HMA_dom_sf"/>
</dbReference>
<dbReference type="InterPro" id="IPR017969">
    <property type="entry name" value="Heavy-metal-associated_CS"/>
</dbReference>
<dbReference type="EMBL" id="GCKF01031993">
    <property type="protein sequence ID" value="JAG97660.1"/>
    <property type="molecule type" value="Transcribed_RNA"/>
</dbReference>
<proteinExistence type="predicted"/>
<dbReference type="PROSITE" id="PS01047">
    <property type="entry name" value="HMA_1"/>
    <property type="match status" value="1"/>
</dbReference>
<feature type="domain" description="HMA" evidence="2">
    <location>
        <begin position="98"/>
        <end position="172"/>
    </location>
</feature>
<reference evidence="3" key="1">
    <citation type="submission" date="2015-03" db="EMBL/GenBank/DDBJ databases">
        <title>A transcriptome of Araucaria cunninghamii, an australian fine timber species.</title>
        <authorList>
            <person name="Jing Yi C.J.Y."/>
            <person name="Yin San L.Y.S."/>
            <person name="Abdul Karim S.S."/>
            <person name="Wan Azmi N.N."/>
            <person name="Hercus R.R."/>
            <person name="Croft L.L."/>
        </authorList>
    </citation>
    <scope>NUCLEOTIDE SEQUENCE</scope>
    <source>
        <strain evidence="3">MI0301</strain>
        <tissue evidence="3">Leaf</tissue>
    </source>
</reference>
<evidence type="ECO:0000259" key="2">
    <source>
        <dbReference type="PROSITE" id="PS50846"/>
    </source>
</evidence>
<accession>A0A0D6R6Y0</accession>
<dbReference type="FunFam" id="3.30.70.100:FF:000047">
    <property type="entry name" value="Copper-transporting ATPase PAA1, chloroplastic"/>
    <property type="match status" value="1"/>
</dbReference>
<dbReference type="Pfam" id="PF00403">
    <property type="entry name" value="HMA"/>
    <property type="match status" value="1"/>
</dbReference>
<dbReference type="Gene3D" id="3.30.70.100">
    <property type="match status" value="1"/>
</dbReference>
<dbReference type="InterPro" id="IPR006121">
    <property type="entry name" value="HMA_dom"/>
</dbReference>
<keyword evidence="1" id="KW-0479">Metal-binding</keyword>
<dbReference type="SUPFAM" id="SSF55008">
    <property type="entry name" value="HMA, heavy metal-associated domain"/>
    <property type="match status" value="1"/>
</dbReference>
<evidence type="ECO:0000256" key="1">
    <source>
        <dbReference type="ARBA" id="ARBA00022723"/>
    </source>
</evidence>
<protein>
    <recommendedName>
        <fullName evidence="2">HMA domain-containing protein</fullName>
    </recommendedName>
</protein>
<dbReference type="GO" id="GO:0046872">
    <property type="term" value="F:metal ion binding"/>
    <property type="evidence" value="ECO:0007669"/>
    <property type="project" value="UniProtKB-KW"/>
</dbReference>
<dbReference type="AlphaFoldDB" id="A0A0D6R6Y0"/>
<dbReference type="PROSITE" id="PS50846">
    <property type="entry name" value="HMA_2"/>
    <property type="match status" value="1"/>
</dbReference>